<dbReference type="PANTHER" id="PTHR46889:SF4">
    <property type="entry name" value="TRANSPOSASE INSO FOR INSERTION SEQUENCE ELEMENT IS911B-RELATED"/>
    <property type="match status" value="1"/>
</dbReference>
<dbReference type="Pfam" id="PF00665">
    <property type="entry name" value="rve"/>
    <property type="match status" value="1"/>
</dbReference>
<evidence type="ECO:0000259" key="2">
    <source>
        <dbReference type="PROSITE" id="PS50994"/>
    </source>
</evidence>
<comment type="caution">
    <text evidence="3">The sequence shown here is derived from an EMBL/GenBank/DDBJ whole genome shotgun (WGS) entry which is preliminary data.</text>
</comment>
<dbReference type="PROSITE" id="PS50994">
    <property type="entry name" value="INTEGRASE"/>
    <property type="match status" value="1"/>
</dbReference>
<dbReference type="InterPro" id="IPR036397">
    <property type="entry name" value="RNaseH_sf"/>
</dbReference>
<dbReference type="InterPro" id="IPR001584">
    <property type="entry name" value="Integrase_cat-core"/>
</dbReference>
<evidence type="ECO:0000313" key="3">
    <source>
        <dbReference type="EMBL" id="MDN4507332.1"/>
    </source>
</evidence>
<feature type="compositionally biased region" description="Basic and acidic residues" evidence="1">
    <location>
        <begin position="207"/>
        <end position="218"/>
    </location>
</feature>
<evidence type="ECO:0000313" key="4">
    <source>
        <dbReference type="Proteomes" id="UP001172702"/>
    </source>
</evidence>
<dbReference type="InterPro" id="IPR012337">
    <property type="entry name" value="RNaseH-like_sf"/>
</dbReference>
<dbReference type="InterPro" id="IPR050900">
    <property type="entry name" value="Transposase_IS3/IS150/IS904"/>
</dbReference>
<name>A0ABT8H500_9ACTN</name>
<gene>
    <name evidence="3" type="ORF">QYF62_14890</name>
</gene>
<dbReference type="PANTHER" id="PTHR46889">
    <property type="entry name" value="TRANSPOSASE INSF FOR INSERTION SEQUENCE IS3B-RELATED"/>
    <property type="match status" value="1"/>
</dbReference>
<dbReference type="Gene3D" id="3.30.420.10">
    <property type="entry name" value="Ribonuclease H-like superfamily/Ribonuclease H"/>
    <property type="match status" value="1"/>
</dbReference>
<evidence type="ECO:0000256" key="1">
    <source>
        <dbReference type="SAM" id="MobiDB-lite"/>
    </source>
</evidence>
<accession>A0ABT8H500</accession>
<keyword evidence="4" id="KW-1185">Reference proteome</keyword>
<dbReference type="SUPFAM" id="SSF53098">
    <property type="entry name" value="Ribonuclease H-like"/>
    <property type="match status" value="1"/>
</dbReference>
<reference evidence="3 4" key="1">
    <citation type="submission" date="2023-07" db="EMBL/GenBank/DDBJ databases">
        <title>Strategy for survival of the halotoleranting strain Dietzia MX2 from the Yakshinskoe mineral salts deposit.</title>
        <authorList>
            <person name="Kharitonova M.A."/>
            <person name="Kupriyanova-Ashina F.G."/>
            <person name="Shakirov T.R."/>
            <person name="Vafina M.S."/>
            <person name="Ilinskaya O.N."/>
        </authorList>
    </citation>
    <scope>NUCLEOTIDE SEQUENCE [LARGE SCALE GENOMIC DNA]</scope>
    <source>
        <strain evidence="3 4">MX2</strain>
    </source>
</reference>
<feature type="region of interest" description="Disordered" evidence="1">
    <location>
        <begin position="207"/>
        <end position="234"/>
    </location>
</feature>
<dbReference type="Proteomes" id="UP001172702">
    <property type="component" value="Unassembled WGS sequence"/>
</dbReference>
<protein>
    <submittedName>
        <fullName evidence="3">DDE-type integrase/transposase/recombinase</fullName>
    </submittedName>
</protein>
<dbReference type="EMBL" id="JAUHTB010000022">
    <property type="protein sequence ID" value="MDN4507332.1"/>
    <property type="molecule type" value="Genomic_DNA"/>
</dbReference>
<organism evidence="3 4">
    <name type="scientific">Dietzia maris</name>
    <dbReference type="NCBI Taxonomy" id="37915"/>
    <lineage>
        <taxon>Bacteria</taxon>
        <taxon>Bacillati</taxon>
        <taxon>Actinomycetota</taxon>
        <taxon>Actinomycetes</taxon>
        <taxon>Mycobacteriales</taxon>
        <taxon>Dietziaceae</taxon>
        <taxon>Dietzia</taxon>
    </lineage>
</organism>
<sequence length="254" mass="28231">MAERTAWKICSRQGWWSAFGKKRGKNGKKPGPPVHDDLCAVTDSHGVIRHEFRAQAPNQLWLADITEHWTGEGKLYLCAVKDIYSNRIVGYSIDSRMKSRLAVEALNNAVSRRQQALSAKLDGATGVPGREVSDRLAAGVRDLQDPGEVRAGLHGEDLERCRGRGRWLRHGFGWIGCGGSGLGGGGLLGFRRSGHIRVLLQHTDRDTDCSHNREHAADRQQWPPRDLWPGPPELQGRPQAARILFDQLPSFLLL</sequence>
<feature type="domain" description="Integrase catalytic" evidence="2">
    <location>
        <begin position="53"/>
        <end position="135"/>
    </location>
</feature>
<proteinExistence type="predicted"/>